<evidence type="ECO:0000256" key="6">
    <source>
        <dbReference type="ARBA" id="ARBA00022989"/>
    </source>
</evidence>
<feature type="transmembrane region" description="Helical" evidence="8">
    <location>
        <begin position="12"/>
        <end position="34"/>
    </location>
</feature>
<keyword evidence="3" id="KW-0813">Transport</keyword>
<evidence type="ECO:0000256" key="2">
    <source>
        <dbReference type="ARBA" id="ARBA00007935"/>
    </source>
</evidence>
<dbReference type="FunFam" id="1.10.3470.10:FF:000001">
    <property type="entry name" value="Vitamin B12 ABC transporter permease BtuC"/>
    <property type="match status" value="1"/>
</dbReference>
<dbReference type="Gene3D" id="1.10.3470.10">
    <property type="entry name" value="ABC transporter involved in vitamin B12 uptake, BtuC"/>
    <property type="match status" value="1"/>
</dbReference>
<feature type="transmembrane region" description="Helical" evidence="8">
    <location>
        <begin position="97"/>
        <end position="115"/>
    </location>
</feature>
<keyword evidence="5 8" id="KW-0812">Transmembrane</keyword>
<dbReference type="PANTHER" id="PTHR30472:SF70">
    <property type="entry name" value="MOLYBDATE IMPORT SYSTEM PERMEASE PROTEIN MOLB"/>
    <property type="match status" value="1"/>
</dbReference>
<evidence type="ECO:0000313" key="10">
    <source>
        <dbReference type="Proteomes" id="UP000184010"/>
    </source>
</evidence>
<dbReference type="GO" id="GO:0022857">
    <property type="term" value="F:transmembrane transporter activity"/>
    <property type="evidence" value="ECO:0007669"/>
    <property type="project" value="InterPro"/>
</dbReference>
<reference evidence="10" key="1">
    <citation type="submission" date="2016-12" db="EMBL/GenBank/DDBJ databases">
        <authorList>
            <person name="Varghese N."/>
            <person name="Submissions S."/>
        </authorList>
    </citation>
    <scope>NUCLEOTIDE SEQUENCE [LARGE SCALE GENOMIC DNA]</scope>
    <source>
        <strain evidence="10">DSM 11544</strain>
    </source>
</reference>
<dbReference type="RefSeq" id="WP_072770818.1">
    <property type="nucleotide sequence ID" value="NZ_FRDN01000003.1"/>
</dbReference>
<dbReference type="AlphaFoldDB" id="A0A1M7RUV9"/>
<dbReference type="CDD" id="cd06550">
    <property type="entry name" value="TM_ABC_iron-siderophores_like"/>
    <property type="match status" value="1"/>
</dbReference>
<evidence type="ECO:0000256" key="7">
    <source>
        <dbReference type="ARBA" id="ARBA00023136"/>
    </source>
</evidence>
<evidence type="ECO:0000313" key="9">
    <source>
        <dbReference type="EMBL" id="SHN50069.1"/>
    </source>
</evidence>
<dbReference type="Proteomes" id="UP000184010">
    <property type="component" value="Unassembled WGS sequence"/>
</dbReference>
<dbReference type="Pfam" id="PF01032">
    <property type="entry name" value="FecCD"/>
    <property type="match status" value="1"/>
</dbReference>
<evidence type="ECO:0000256" key="4">
    <source>
        <dbReference type="ARBA" id="ARBA00022475"/>
    </source>
</evidence>
<evidence type="ECO:0000256" key="1">
    <source>
        <dbReference type="ARBA" id="ARBA00004651"/>
    </source>
</evidence>
<keyword evidence="10" id="KW-1185">Reference proteome</keyword>
<dbReference type="GO" id="GO:0033214">
    <property type="term" value="P:siderophore-iron import into cell"/>
    <property type="evidence" value="ECO:0007669"/>
    <property type="project" value="TreeGrafter"/>
</dbReference>
<feature type="transmembrane region" description="Helical" evidence="8">
    <location>
        <begin position="153"/>
        <end position="175"/>
    </location>
</feature>
<comment type="similarity">
    <text evidence="2">Belongs to the binding-protein-dependent transport system permease family. FecCD subfamily.</text>
</comment>
<evidence type="ECO:0000256" key="5">
    <source>
        <dbReference type="ARBA" id="ARBA00022692"/>
    </source>
</evidence>
<dbReference type="PANTHER" id="PTHR30472">
    <property type="entry name" value="FERRIC ENTEROBACTIN TRANSPORT SYSTEM PERMEASE PROTEIN"/>
    <property type="match status" value="1"/>
</dbReference>
<feature type="transmembrane region" description="Helical" evidence="8">
    <location>
        <begin position="121"/>
        <end position="141"/>
    </location>
</feature>
<keyword evidence="4" id="KW-1003">Cell membrane</keyword>
<organism evidence="9 10">
    <name type="scientific">Desulfitobacterium chlororespirans DSM 11544</name>
    <dbReference type="NCBI Taxonomy" id="1121395"/>
    <lineage>
        <taxon>Bacteria</taxon>
        <taxon>Bacillati</taxon>
        <taxon>Bacillota</taxon>
        <taxon>Clostridia</taxon>
        <taxon>Eubacteriales</taxon>
        <taxon>Desulfitobacteriaceae</taxon>
        <taxon>Desulfitobacterium</taxon>
    </lineage>
</organism>
<feature type="transmembrane region" description="Helical" evidence="8">
    <location>
        <begin position="310"/>
        <end position="330"/>
    </location>
</feature>
<dbReference type="SUPFAM" id="SSF81345">
    <property type="entry name" value="ABC transporter involved in vitamin B12 uptake, BtuC"/>
    <property type="match status" value="1"/>
</dbReference>
<dbReference type="InterPro" id="IPR000522">
    <property type="entry name" value="ABC_transptr_permease_BtuC"/>
</dbReference>
<sequence length="336" mass="35938">MLRKADHYKYLWMALLLVLLSFIFLSLFLGRYFVEPGEVGRILWANLAGQGENSVENTVVWDIRIPRVLLAVLVGAGLSAAGASFQGCFHNPLVSPDVLGVSAGAGFGAALGILLTSGVTGMAAVLSFAFGMFSVILSWLLSRIKRESTILSLVLSGIIVSAVFNALISLIKFVADTNSELPAITYWLMGSFANTTFGELKMVCLPIMVGTGILLALRWHINVLTLGDEEAETLGINPARIRVLIITAATVITASAVMVTGVIGWVGLIIPNLCRMLVGADYKYLLPTSCLSGAVFMILVDFIARVITPAEIPIGILTAIIGAPFFVLIYKRTEGT</sequence>
<feature type="transmembrane region" description="Helical" evidence="8">
    <location>
        <begin position="204"/>
        <end position="221"/>
    </location>
</feature>
<protein>
    <submittedName>
        <fullName evidence="9">Iron complex transport system permease protein</fullName>
    </submittedName>
</protein>
<keyword evidence="7 8" id="KW-0472">Membrane</keyword>
<dbReference type="GO" id="GO:0005886">
    <property type="term" value="C:plasma membrane"/>
    <property type="evidence" value="ECO:0007669"/>
    <property type="project" value="UniProtKB-SubCell"/>
</dbReference>
<accession>A0A1M7RUV9</accession>
<feature type="transmembrane region" description="Helical" evidence="8">
    <location>
        <begin position="65"/>
        <end position="85"/>
    </location>
</feature>
<dbReference type="InterPro" id="IPR037294">
    <property type="entry name" value="ABC_BtuC-like"/>
</dbReference>
<name>A0A1M7RUV9_9FIRM</name>
<gene>
    <name evidence="9" type="ORF">SAMN02745215_00135</name>
</gene>
<feature type="transmembrane region" description="Helical" evidence="8">
    <location>
        <begin position="282"/>
        <end position="304"/>
    </location>
</feature>
<keyword evidence="6 8" id="KW-1133">Transmembrane helix</keyword>
<dbReference type="STRING" id="1121395.SAMN02745215_00135"/>
<evidence type="ECO:0000256" key="8">
    <source>
        <dbReference type="SAM" id="Phobius"/>
    </source>
</evidence>
<evidence type="ECO:0000256" key="3">
    <source>
        <dbReference type="ARBA" id="ARBA00022448"/>
    </source>
</evidence>
<dbReference type="EMBL" id="FRDN01000003">
    <property type="protein sequence ID" value="SHN50069.1"/>
    <property type="molecule type" value="Genomic_DNA"/>
</dbReference>
<proteinExistence type="inferred from homology"/>
<comment type="subcellular location">
    <subcellularLocation>
        <location evidence="1">Cell membrane</location>
        <topology evidence="1">Multi-pass membrane protein</topology>
    </subcellularLocation>
</comment>
<feature type="transmembrane region" description="Helical" evidence="8">
    <location>
        <begin position="241"/>
        <end position="270"/>
    </location>
</feature>